<accession>A0A5D5AWH2</accession>
<keyword evidence="5 8" id="KW-0812">Transmembrane</keyword>
<reference evidence="10 11" key="1">
    <citation type="submission" date="2019-08" db="EMBL/GenBank/DDBJ databases">
        <title>Archaea genome.</title>
        <authorList>
            <person name="Kajale S."/>
            <person name="Shouche Y."/>
            <person name="Deshpande N."/>
            <person name="Sharma A."/>
        </authorList>
    </citation>
    <scope>NUCLEOTIDE SEQUENCE [LARGE SCALE GENOMIC DNA]</scope>
    <source>
        <strain evidence="10 11">ESP3B_9</strain>
    </source>
</reference>
<evidence type="ECO:0000256" key="3">
    <source>
        <dbReference type="ARBA" id="ARBA00022475"/>
    </source>
</evidence>
<evidence type="ECO:0000256" key="5">
    <source>
        <dbReference type="ARBA" id="ARBA00022692"/>
    </source>
</evidence>
<dbReference type="PROSITE" id="PS50928">
    <property type="entry name" value="ABC_TM1"/>
    <property type="match status" value="1"/>
</dbReference>
<dbReference type="GO" id="GO:0055085">
    <property type="term" value="P:transmembrane transport"/>
    <property type="evidence" value="ECO:0007669"/>
    <property type="project" value="InterPro"/>
</dbReference>
<proteinExistence type="inferred from homology"/>
<comment type="caution">
    <text evidence="10">The sequence shown here is derived from an EMBL/GenBank/DDBJ whole genome shotgun (WGS) entry which is preliminary data.</text>
</comment>
<keyword evidence="7 8" id="KW-0472">Membrane</keyword>
<feature type="transmembrane region" description="Helical" evidence="8">
    <location>
        <begin position="153"/>
        <end position="173"/>
    </location>
</feature>
<organism evidence="10 11">
    <name type="scientific">Natrialba swarupiae</name>
    <dbReference type="NCBI Taxonomy" id="2448032"/>
    <lineage>
        <taxon>Archaea</taxon>
        <taxon>Methanobacteriati</taxon>
        <taxon>Methanobacteriota</taxon>
        <taxon>Stenosarchaea group</taxon>
        <taxon>Halobacteria</taxon>
        <taxon>Halobacteriales</taxon>
        <taxon>Natrialbaceae</taxon>
        <taxon>Natrialba</taxon>
    </lineage>
</organism>
<evidence type="ECO:0000256" key="8">
    <source>
        <dbReference type="RuleBase" id="RU363032"/>
    </source>
</evidence>
<evidence type="ECO:0000256" key="6">
    <source>
        <dbReference type="ARBA" id="ARBA00022989"/>
    </source>
</evidence>
<keyword evidence="11" id="KW-1185">Reference proteome</keyword>
<feature type="transmembrane region" description="Helical" evidence="8">
    <location>
        <begin position="126"/>
        <end position="147"/>
    </location>
</feature>
<dbReference type="InterPro" id="IPR000515">
    <property type="entry name" value="MetI-like"/>
</dbReference>
<name>A0A5D5AWH2_9EURY</name>
<feature type="transmembrane region" description="Helical" evidence="8">
    <location>
        <begin position="91"/>
        <end position="114"/>
    </location>
</feature>
<sequence length="291" mass="30941">MSEDVHDTAGGQGVVARIDGLIAGPTAKAVVLGMMVFVLLLLMVPIVFTFVASFAESAAGALPSGFFTLDNWRTVLGLGDYGVQTSVGPGLAFSAMLATGGMVLNIIIGVPIAYALTRYNFFARDWINAIAILPLVPGIILGVAFLRTYPENAGSALGLIVGYALLKSPYMVLTVQSSFQSMDLQQLEESSRSLGASWPRTFLTVIVPNAKDGIIAGSIICWTLAAAEFNFTYMVYARGPRPFSLFLFENISNAPYLQSAAAISVYFLIVVAAITVLQLVGNRGFSTSSDR</sequence>
<feature type="transmembrane region" description="Helical" evidence="8">
    <location>
        <begin position="29"/>
        <end position="55"/>
    </location>
</feature>
<evidence type="ECO:0000256" key="4">
    <source>
        <dbReference type="ARBA" id="ARBA00022519"/>
    </source>
</evidence>
<dbReference type="PANTHER" id="PTHR43357">
    <property type="entry name" value="INNER MEMBRANE ABC TRANSPORTER PERMEASE PROTEIN YDCV"/>
    <property type="match status" value="1"/>
</dbReference>
<feature type="transmembrane region" description="Helical" evidence="8">
    <location>
        <begin position="256"/>
        <end position="281"/>
    </location>
</feature>
<keyword evidence="4" id="KW-0997">Cell inner membrane</keyword>
<dbReference type="InterPro" id="IPR035906">
    <property type="entry name" value="MetI-like_sf"/>
</dbReference>
<keyword evidence="3" id="KW-1003">Cell membrane</keyword>
<dbReference type="CDD" id="cd06261">
    <property type="entry name" value="TM_PBP2"/>
    <property type="match status" value="1"/>
</dbReference>
<dbReference type="SUPFAM" id="SSF161098">
    <property type="entry name" value="MetI-like"/>
    <property type="match status" value="1"/>
</dbReference>
<gene>
    <name evidence="10" type="ORF">FYC77_02000</name>
</gene>
<protein>
    <submittedName>
        <fullName evidence="10">ABC transporter permease subunit</fullName>
    </submittedName>
</protein>
<dbReference type="Gene3D" id="1.10.3720.10">
    <property type="entry name" value="MetI-like"/>
    <property type="match status" value="1"/>
</dbReference>
<evidence type="ECO:0000313" key="10">
    <source>
        <dbReference type="EMBL" id="TYT64000.1"/>
    </source>
</evidence>
<dbReference type="PANTHER" id="PTHR43357:SF4">
    <property type="entry name" value="INNER MEMBRANE ABC TRANSPORTER PERMEASE PROTEIN YDCV"/>
    <property type="match status" value="1"/>
</dbReference>
<feature type="domain" description="ABC transmembrane type-1" evidence="9">
    <location>
        <begin position="91"/>
        <end position="278"/>
    </location>
</feature>
<evidence type="ECO:0000256" key="2">
    <source>
        <dbReference type="ARBA" id="ARBA00022448"/>
    </source>
</evidence>
<dbReference type="Proteomes" id="UP000324104">
    <property type="component" value="Unassembled WGS sequence"/>
</dbReference>
<dbReference type="EMBL" id="VTAW01000001">
    <property type="protein sequence ID" value="TYT64000.1"/>
    <property type="molecule type" value="Genomic_DNA"/>
</dbReference>
<dbReference type="GO" id="GO:0005886">
    <property type="term" value="C:plasma membrane"/>
    <property type="evidence" value="ECO:0007669"/>
    <property type="project" value="UniProtKB-SubCell"/>
</dbReference>
<dbReference type="Pfam" id="PF00528">
    <property type="entry name" value="BPD_transp_1"/>
    <property type="match status" value="1"/>
</dbReference>
<feature type="transmembrane region" description="Helical" evidence="8">
    <location>
        <begin position="214"/>
        <end position="236"/>
    </location>
</feature>
<keyword evidence="2 8" id="KW-0813">Transport</keyword>
<dbReference type="AlphaFoldDB" id="A0A5D5AWH2"/>
<evidence type="ECO:0000256" key="1">
    <source>
        <dbReference type="ARBA" id="ARBA00004429"/>
    </source>
</evidence>
<evidence type="ECO:0000259" key="9">
    <source>
        <dbReference type="PROSITE" id="PS50928"/>
    </source>
</evidence>
<comment type="similarity">
    <text evidence="8">Belongs to the binding-protein-dependent transport system permease family.</text>
</comment>
<evidence type="ECO:0000256" key="7">
    <source>
        <dbReference type="ARBA" id="ARBA00023136"/>
    </source>
</evidence>
<evidence type="ECO:0000313" key="11">
    <source>
        <dbReference type="Proteomes" id="UP000324104"/>
    </source>
</evidence>
<comment type="subcellular location">
    <subcellularLocation>
        <location evidence="1">Cell inner membrane</location>
        <topology evidence="1">Multi-pass membrane protein</topology>
    </subcellularLocation>
    <subcellularLocation>
        <location evidence="8">Cell membrane</location>
        <topology evidence="8">Multi-pass membrane protein</topology>
    </subcellularLocation>
</comment>
<keyword evidence="6 8" id="KW-1133">Transmembrane helix</keyword>